<reference evidence="1" key="1">
    <citation type="submission" date="2019-08" db="EMBL/GenBank/DDBJ databases">
        <title>Genome sequence of Clostridiales bacterium MT110.</title>
        <authorList>
            <person name="Cao J."/>
        </authorList>
    </citation>
    <scope>NUCLEOTIDE SEQUENCE</scope>
    <source>
        <strain evidence="1">MT110</strain>
    </source>
</reference>
<gene>
    <name evidence="1" type="ORF">FRZ06_10390</name>
</gene>
<accession>A0ACD1AH85</accession>
<protein>
    <submittedName>
        <fullName evidence="1">Uncharacterized protein</fullName>
    </submittedName>
</protein>
<keyword evidence="2" id="KW-1185">Reference proteome</keyword>
<proteinExistence type="predicted"/>
<evidence type="ECO:0000313" key="1">
    <source>
        <dbReference type="EMBL" id="QOX65905.1"/>
    </source>
</evidence>
<organism evidence="1 2">
    <name type="scientific">Anoxybacterium hadale</name>
    <dbReference type="NCBI Taxonomy" id="3408580"/>
    <lineage>
        <taxon>Bacteria</taxon>
        <taxon>Bacillati</taxon>
        <taxon>Bacillota</taxon>
        <taxon>Clostridia</taxon>
        <taxon>Peptostreptococcales</taxon>
        <taxon>Anaerovoracaceae</taxon>
        <taxon>Anoxybacterium</taxon>
    </lineage>
</organism>
<evidence type="ECO:0000313" key="2">
    <source>
        <dbReference type="Proteomes" id="UP000594014"/>
    </source>
</evidence>
<sequence>MASQIDRGTYAHLGEGSSRAVYDLGNGKVVKAAKNSRGIAQNNVEFQIALDDKSGLFAKVRGISEDFRYLIMDKASVIEDISYVWDYYNVRGNRELFQKLGGVSSKYNLLVRDFGRAVNWGQIDGKPIIIDYGFTRQVQKRYYRGRGMSKRPTRRIQH</sequence>
<dbReference type="Proteomes" id="UP000594014">
    <property type="component" value="Chromosome"/>
</dbReference>
<name>A0ACD1AH85_9FIRM</name>
<dbReference type="EMBL" id="CP042469">
    <property type="protein sequence ID" value="QOX65905.1"/>
    <property type="molecule type" value="Genomic_DNA"/>
</dbReference>